<dbReference type="Gene3D" id="3.30.590.10">
    <property type="entry name" value="Glutamine synthetase/guanido kinase, catalytic domain"/>
    <property type="match status" value="1"/>
</dbReference>
<evidence type="ECO:0000313" key="8">
    <source>
        <dbReference type="EMBL" id="KAJ8456910.1"/>
    </source>
</evidence>
<dbReference type="EMBL" id="JAPEVG010000619">
    <property type="protein sequence ID" value="KAJ8456910.1"/>
    <property type="molecule type" value="Genomic_DNA"/>
</dbReference>
<dbReference type="SMART" id="SM01230">
    <property type="entry name" value="Gln-synt_C"/>
    <property type="match status" value="1"/>
</dbReference>
<accession>A0AAD7TGT4</accession>
<keyword evidence="2" id="KW-0436">Ligase</keyword>
<evidence type="ECO:0000259" key="7">
    <source>
        <dbReference type="PROSITE" id="PS51987"/>
    </source>
</evidence>
<keyword evidence="9" id="KW-1185">Reference proteome</keyword>
<evidence type="ECO:0000256" key="6">
    <source>
        <dbReference type="RuleBase" id="RU000384"/>
    </source>
</evidence>
<dbReference type="Proteomes" id="UP001215151">
    <property type="component" value="Unassembled WGS sequence"/>
</dbReference>
<comment type="similarity">
    <text evidence="1 5 6">Belongs to the glutamine synthetase family.</text>
</comment>
<keyword evidence="3" id="KW-0547">Nucleotide-binding</keyword>
<sequence length="490" mass="54447">MPRESQSGLVATEGAPNSISELEALLKDDIKVKVAGIDVDGVLRGKYMSKEKFLSAASSDGFNFCSVILQVLRFIYTYMPHRLPLANGYRDLIASIDLATYRRIPWENNVPFFLVSFLDPDTKEPICADPRGVLRKVAQRAQANGWRCIAGCEYEYFQFKETPDSLAKKGFRDLQPLTSGMHGYSLLRTQLNSEYFNDLFDESLKFQVPLEGHHTETGPGVYETALAYTDALRMADNAILFKFLAKSVGMKRGVVPSFMAKPWGNLPGCSGHIHVSLRDATGKSLFALPEEQLKTGRPDAQSEDTRFMSQEGEWFLAGVLDGLPDVMPMLVPTINGYKRLVGGEAFWAPNAVTYGYDSRAASVRIISPPSVPPSATRLEVRVPGADMNPYFALSAIFALGLRGIEKKLSLPGPPVSKLTPEDKKSGKVQMLPQSLEAATERMMRPDSIAREDSVFGDDFVDHFGGTRQHEVRLWNEAVTNWEVERYLELA</sequence>
<comment type="caution">
    <text evidence="8">The sequence shown here is derived from an EMBL/GenBank/DDBJ whole genome shotgun (WGS) entry which is preliminary data.</text>
</comment>
<evidence type="ECO:0000256" key="5">
    <source>
        <dbReference type="PROSITE-ProRule" id="PRU01331"/>
    </source>
</evidence>
<dbReference type="PROSITE" id="PS51987">
    <property type="entry name" value="GS_CATALYTIC"/>
    <property type="match status" value="1"/>
</dbReference>
<dbReference type="PANTHER" id="PTHR43785">
    <property type="entry name" value="GAMMA-GLUTAMYLPUTRESCINE SYNTHETASE"/>
    <property type="match status" value="1"/>
</dbReference>
<gene>
    <name evidence="8" type="ORF">ONZ51_g11841</name>
</gene>
<dbReference type="Pfam" id="PF00120">
    <property type="entry name" value="Gln-synt_C"/>
    <property type="match status" value="1"/>
</dbReference>
<evidence type="ECO:0000313" key="9">
    <source>
        <dbReference type="Proteomes" id="UP001215151"/>
    </source>
</evidence>
<organism evidence="8 9">
    <name type="scientific">Trametes cubensis</name>
    <dbReference type="NCBI Taxonomy" id="1111947"/>
    <lineage>
        <taxon>Eukaryota</taxon>
        <taxon>Fungi</taxon>
        <taxon>Dikarya</taxon>
        <taxon>Basidiomycota</taxon>
        <taxon>Agaricomycotina</taxon>
        <taxon>Agaricomycetes</taxon>
        <taxon>Polyporales</taxon>
        <taxon>Polyporaceae</taxon>
        <taxon>Trametes</taxon>
    </lineage>
</organism>
<dbReference type="FunFam" id="3.30.590.10:FF:000005">
    <property type="entry name" value="Probable glutamine synthetase"/>
    <property type="match status" value="1"/>
</dbReference>
<evidence type="ECO:0000256" key="2">
    <source>
        <dbReference type="ARBA" id="ARBA00022598"/>
    </source>
</evidence>
<feature type="domain" description="GS catalytic" evidence="7">
    <location>
        <begin position="130"/>
        <end position="490"/>
    </location>
</feature>
<dbReference type="GO" id="GO:0005524">
    <property type="term" value="F:ATP binding"/>
    <property type="evidence" value="ECO:0007669"/>
    <property type="project" value="UniProtKB-KW"/>
</dbReference>
<reference evidence="8" key="1">
    <citation type="submission" date="2022-11" db="EMBL/GenBank/DDBJ databases">
        <title>Genome Sequence of Cubamyces cubensis.</title>
        <authorList>
            <person name="Buettner E."/>
        </authorList>
    </citation>
    <scope>NUCLEOTIDE SEQUENCE</scope>
    <source>
        <strain evidence="8">MPL-01</strain>
    </source>
</reference>
<evidence type="ECO:0000256" key="1">
    <source>
        <dbReference type="ARBA" id="ARBA00009897"/>
    </source>
</evidence>
<dbReference type="InterPro" id="IPR014746">
    <property type="entry name" value="Gln_synth/guanido_kin_cat_dom"/>
</dbReference>
<dbReference type="AlphaFoldDB" id="A0AAD7TGT4"/>
<dbReference type="InterPro" id="IPR008146">
    <property type="entry name" value="Gln_synth_cat_dom"/>
</dbReference>
<name>A0AAD7TGT4_9APHY</name>
<proteinExistence type="inferred from homology"/>
<dbReference type="GO" id="GO:0004356">
    <property type="term" value="F:glutamine synthetase activity"/>
    <property type="evidence" value="ECO:0007669"/>
    <property type="project" value="InterPro"/>
</dbReference>
<dbReference type="SUPFAM" id="SSF55931">
    <property type="entry name" value="Glutamine synthetase/guanido kinase"/>
    <property type="match status" value="1"/>
</dbReference>
<protein>
    <recommendedName>
        <fullName evidence="7">GS catalytic domain-containing protein</fullName>
    </recommendedName>
</protein>
<keyword evidence="4" id="KW-0067">ATP-binding</keyword>
<dbReference type="GO" id="GO:0006576">
    <property type="term" value="P:biogenic amine metabolic process"/>
    <property type="evidence" value="ECO:0007669"/>
    <property type="project" value="UniProtKB-ARBA"/>
</dbReference>
<evidence type="ECO:0000256" key="4">
    <source>
        <dbReference type="ARBA" id="ARBA00022840"/>
    </source>
</evidence>
<evidence type="ECO:0000256" key="3">
    <source>
        <dbReference type="ARBA" id="ARBA00022741"/>
    </source>
</evidence>
<dbReference type="PANTHER" id="PTHR43785:SF12">
    <property type="entry name" value="TYPE-1 GLUTAMINE SYNTHETASE 2"/>
    <property type="match status" value="1"/>
</dbReference>